<reference evidence="11 12" key="1">
    <citation type="submission" date="2022-12" db="EMBL/GenBank/DDBJ databases">
        <title>Chromosome-level genome assembly of true bugs.</title>
        <authorList>
            <person name="Ma L."/>
            <person name="Li H."/>
        </authorList>
    </citation>
    <scope>NUCLEOTIDE SEQUENCE [LARGE SCALE GENOMIC DNA]</scope>
    <source>
        <strain evidence="11">Lab_2022b</strain>
    </source>
</reference>
<evidence type="ECO:0000313" key="12">
    <source>
        <dbReference type="Proteomes" id="UP001461498"/>
    </source>
</evidence>
<evidence type="ECO:0000313" key="11">
    <source>
        <dbReference type="EMBL" id="KAK9510877.1"/>
    </source>
</evidence>
<dbReference type="GO" id="GO:0005886">
    <property type="term" value="C:plasma membrane"/>
    <property type="evidence" value="ECO:0007669"/>
    <property type="project" value="TreeGrafter"/>
</dbReference>
<dbReference type="PANTHER" id="PTHR45695:SF15">
    <property type="entry name" value="OPSIN RH2"/>
    <property type="match status" value="1"/>
</dbReference>
<dbReference type="AlphaFoldDB" id="A0AAW1DJZ1"/>
<dbReference type="PROSITE" id="PS50262">
    <property type="entry name" value="G_PROTEIN_RECEP_F1_2"/>
    <property type="match status" value="1"/>
</dbReference>
<evidence type="ECO:0000256" key="7">
    <source>
        <dbReference type="ARBA" id="ARBA00023170"/>
    </source>
</evidence>
<feature type="domain" description="G-protein coupled receptors family 1 profile" evidence="10">
    <location>
        <begin position="28"/>
        <end position="98"/>
    </location>
</feature>
<evidence type="ECO:0000256" key="2">
    <source>
        <dbReference type="ARBA" id="ARBA00010663"/>
    </source>
</evidence>
<evidence type="ECO:0000256" key="1">
    <source>
        <dbReference type="ARBA" id="ARBA00004141"/>
    </source>
</evidence>
<evidence type="ECO:0000256" key="5">
    <source>
        <dbReference type="ARBA" id="ARBA00023040"/>
    </source>
</evidence>
<feature type="transmembrane region" description="Helical" evidence="9">
    <location>
        <begin position="77"/>
        <end position="97"/>
    </location>
</feature>
<evidence type="ECO:0000256" key="8">
    <source>
        <dbReference type="ARBA" id="ARBA00023224"/>
    </source>
</evidence>
<gene>
    <name evidence="11" type="ORF">O3M35_005565</name>
</gene>
<accession>A0AAW1DJZ1</accession>
<evidence type="ECO:0000256" key="6">
    <source>
        <dbReference type="ARBA" id="ARBA00023136"/>
    </source>
</evidence>
<name>A0AAW1DJZ1_9HEMI</name>
<dbReference type="Proteomes" id="UP001461498">
    <property type="component" value="Unassembled WGS sequence"/>
</dbReference>
<keyword evidence="5" id="KW-0297">G-protein coupled receptor</keyword>
<comment type="subcellular location">
    <subcellularLocation>
        <location evidence="1">Membrane</location>
        <topology evidence="1">Multi-pass membrane protein</topology>
    </subcellularLocation>
</comment>
<evidence type="ECO:0000256" key="4">
    <source>
        <dbReference type="ARBA" id="ARBA00022989"/>
    </source>
</evidence>
<dbReference type="InterPro" id="IPR017452">
    <property type="entry name" value="GPCR_Rhodpsn_7TM"/>
</dbReference>
<feature type="transmembrane region" description="Helical" evidence="9">
    <location>
        <begin position="12"/>
        <end position="36"/>
    </location>
</feature>
<keyword evidence="3 9" id="KW-0812">Transmembrane</keyword>
<keyword evidence="7" id="KW-0675">Receptor</keyword>
<sequence length="98" mass="11413">MTEHIFPTLYEWILISLHAVVFIVGLTGNFLVCLVVHRNPAMRTVTNYFIVNLAVADFLVILICLPPTLIWDTTETWFLGHVLCKLVLYLQVSFFYYF</sequence>
<organism evidence="11 12">
    <name type="scientific">Rhynocoris fuscipes</name>
    <dbReference type="NCBI Taxonomy" id="488301"/>
    <lineage>
        <taxon>Eukaryota</taxon>
        <taxon>Metazoa</taxon>
        <taxon>Ecdysozoa</taxon>
        <taxon>Arthropoda</taxon>
        <taxon>Hexapoda</taxon>
        <taxon>Insecta</taxon>
        <taxon>Pterygota</taxon>
        <taxon>Neoptera</taxon>
        <taxon>Paraneoptera</taxon>
        <taxon>Hemiptera</taxon>
        <taxon>Heteroptera</taxon>
        <taxon>Panheteroptera</taxon>
        <taxon>Cimicomorpha</taxon>
        <taxon>Reduviidae</taxon>
        <taxon>Harpactorinae</taxon>
        <taxon>Harpactorini</taxon>
        <taxon>Rhynocoris</taxon>
    </lineage>
</organism>
<keyword evidence="12" id="KW-1185">Reference proteome</keyword>
<proteinExistence type="inferred from homology"/>
<dbReference type="SUPFAM" id="SSF81321">
    <property type="entry name" value="Family A G protein-coupled receptor-like"/>
    <property type="match status" value="1"/>
</dbReference>
<dbReference type="PANTHER" id="PTHR45695">
    <property type="entry name" value="LEUCOKININ RECEPTOR-RELATED"/>
    <property type="match status" value="1"/>
</dbReference>
<evidence type="ECO:0000256" key="3">
    <source>
        <dbReference type="ARBA" id="ARBA00022692"/>
    </source>
</evidence>
<comment type="similarity">
    <text evidence="2">Belongs to the G-protein coupled receptor 1 family.</text>
</comment>
<keyword evidence="8" id="KW-0807">Transducer</keyword>
<dbReference type="Gene3D" id="1.20.1070.10">
    <property type="entry name" value="Rhodopsin 7-helix transmembrane proteins"/>
    <property type="match status" value="1"/>
</dbReference>
<evidence type="ECO:0000259" key="10">
    <source>
        <dbReference type="PROSITE" id="PS50262"/>
    </source>
</evidence>
<dbReference type="EMBL" id="JAPXFL010000002">
    <property type="protein sequence ID" value="KAK9510877.1"/>
    <property type="molecule type" value="Genomic_DNA"/>
</dbReference>
<keyword evidence="6 9" id="KW-0472">Membrane</keyword>
<keyword evidence="4 9" id="KW-1133">Transmembrane helix</keyword>
<comment type="caution">
    <text evidence="11">The sequence shown here is derived from an EMBL/GenBank/DDBJ whole genome shotgun (WGS) entry which is preliminary data.</text>
</comment>
<dbReference type="Pfam" id="PF00001">
    <property type="entry name" value="7tm_1"/>
    <property type="match status" value="1"/>
</dbReference>
<feature type="transmembrane region" description="Helical" evidence="9">
    <location>
        <begin position="48"/>
        <end position="71"/>
    </location>
</feature>
<dbReference type="PRINTS" id="PR00237">
    <property type="entry name" value="GPCRRHODOPSN"/>
</dbReference>
<evidence type="ECO:0000256" key="9">
    <source>
        <dbReference type="SAM" id="Phobius"/>
    </source>
</evidence>
<dbReference type="GO" id="GO:0004930">
    <property type="term" value="F:G protein-coupled receptor activity"/>
    <property type="evidence" value="ECO:0007669"/>
    <property type="project" value="UniProtKB-KW"/>
</dbReference>
<protein>
    <recommendedName>
        <fullName evidence="10">G-protein coupled receptors family 1 profile domain-containing protein</fullName>
    </recommendedName>
</protein>
<dbReference type="InterPro" id="IPR000276">
    <property type="entry name" value="GPCR_Rhodpsn"/>
</dbReference>